<reference evidence="4" key="1">
    <citation type="submission" date="2022-10" db="EMBL/GenBank/DDBJ databases">
        <title>Genome assembly of Pristionchus species.</title>
        <authorList>
            <person name="Yoshida K."/>
            <person name="Sommer R.J."/>
        </authorList>
    </citation>
    <scope>NUCLEOTIDE SEQUENCE [LARGE SCALE GENOMIC DNA]</scope>
    <source>
        <strain evidence="4">RS5460</strain>
    </source>
</reference>
<feature type="region of interest" description="Disordered" evidence="2">
    <location>
        <begin position="210"/>
        <end position="240"/>
    </location>
</feature>
<name>A0AAN5DDF6_9BILA</name>
<dbReference type="Proteomes" id="UP001328107">
    <property type="component" value="Unassembled WGS sequence"/>
</dbReference>
<feature type="coiled-coil region" evidence="1">
    <location>
        <begin position="261"/>
        <end position="312"/>
    </location>
</feature>
<gene>
    <name evidence="3" type="ORF">PMAYCL1PPCAC_31249</name>
</gene>
<protein>
    <submittedName>
        <fullName evidence="3">Uncharacterized protein</fullName>
    </submittedName>
</protein>
<proteinExistence type="predicted"/>
<feature type="non-terminal residue" evidence="3">
    <location>
        <position position="1"/>
    </location>
</feature>
<organism evidence="3 4">
    <name type="scientific">Pristionchus mayeri</name>
    <dbReference type="NCBI Taxonomy" id="1317129"/>
    <lineage>
        <taxon>Eukaryota</taxon>
        <taxon>Metazoa</taxon>
        <taxon>Ecdysozoa</taxon>
        <taxon>Nematoda</taxon>
        <taxon>Chromadorea</taxon>
        <taxon>Rhabditida</taxon>
        <taxon>Rhabditina</taxon>
        <taxon>Diplogasteromorpha</taxon>
        <taxon>Diplogasteroidea</taxon>
        <taxon>Neodiplogasteridae</taxon>
        <taxon>Pristionchus</taxon>
    </lineage>
</organism>
<accession>A0AAN5DDF6</accession>
<evidence type="ECO:0000313" key="4">
    <source>
        <dbReference type="Proteomes" id="UP001328107"/>
    </source>
</evidence>
<sequence>QAMRKLVVRCRQVRHAKKTKSLKESGVTSLAQDGSNNLAGTFFNQESAQLMEMLRRNMLPATVPEQEENKKRLSTADFDLLQYQMQQAVDQRVTEERKNTEEKHPRQRTLSASLEVRCPTAPTMDMVKRIQNRMATSKAHRQLFRDLIVPEGSADEQQVDKKSLKENTPTPLAEEVVNNQESIEKDEQVSSATEDQQLAVTLSGEIFEEEQSAKQDELASSPELSVSRSEESNVGGDAKDNTIATLVGMLNRMDLSRNAEMDHLRELLEKATREKEQLDELLKLANEDVMKRDEAIARLIRAKEIYKKLNENSMKILDDVRDEKDLEISNLASELEAFRLDSASITVLSLILESE</sequence>
<keyword evidence="1" id="KW-0175">Coiled coil</keyword>
<evidence type="ECO:0000256" key="2">
    <source>
        <dbReference type="SAM" id="MobiDB-lite"/>
    </source>
</evidence>
<evidence type="ECO:0000256" key="1">
    <source>
        <dbReference type="SAM" id="Coils"/>
    </source>
</evidence>
<dbReference type="AlphaFoldDB" id="A0AAN5DDF6"/>
<keyword evidence="4" id="KW-1185">Reference proteome</keyword>
<comment type="caution">
    <text evidence="3">The sequence shown here is derived from an EMBL/GenBank/DDBJ whole genome shotgun (WGS) entry which is preliminary data.</text>
</comment>
<dbReference type="EMBL" id="BTRK01000006">
    <property type="protein sequence ID" value="GMR61054.1"/>
    <property type="molecule type" value="Genomic_DNA"/>
</dbReference>
<feature type="region of interest" description="Disordered" evidence="2">
    <location>
        <begin position="150"/>
        <end position="170"/>
    </location>
</feature>
<evidence type="ECO:0000313" key="3">
    <source>
        <dbReference type="EMBL" id="GMR61054.1"/>
    </source>
</evidence>